<feature type="region of interest" description="Disordered" evidence="1">
    <location>
        <begin position="1"/>
        <end position="179"/>
    </location>
</feature>
<feature type="compositionally biased region" description="Acidic residues" evidence="1">
    <location>
        <begin position="138"/>
        <end position="153"/>
    </location>
</feature>
<keyword evidence="3" id="KW-1185">Reference proteome</keyword>
<sequence>MPPRTTSQADGGSASPTNRSRPMVIPRQGRSFDTDFSTSVTEETISSSQSSNSLINPEESSVAEGEGHGGHGVGHGGHSSGYGSVPNLVGTSWSQGKQGRSRPGLNRTNSSYTTTDSFMGNNGSYISMSFVGSPTHDDEGESEPEGDTLEESSTDNGAEDTVGPDAGSDRDSASKTSVPMAVAQAMVRPQLSQYFEPSRPQNEAWQDHTPYHNTPTSVSSSYRKNAFMTPAKEMPAQSTEQDPVAEQELVDLAEFSTDKLLEMLTALLNKIVKSNDQLHWQRPNEEESGHGRYDSEVLSFRGKHVPAITLQQYFQRIQKYCPTTNDVFLSLLVYFDRIAKACNQGKSQVFVMDSYNIHRLIISAVTVSTKFFSDFFYSNSRYARVGGISLQELNFLELQFLVLCDFELIVPVDEMRKYGKLLRDFWQRENGDGSGSPKPAANSVV</sequence>
<evidence type="ECO:0000313" key="2">
    <source>
        <dbReference type="EMBL" id="SCV01528.1"/>
    </source>
</evidence>
<name>A0A1G4KBG7_9SACH</name>
<dbReference type="AlphaFoldDB" id="A0A1G4KBG7"/>
<feature type="compositionally biased region" description="Polar residues" evidence="1">
    <location>
        <begin position="1"/>
        <end position="20"/>
    </location>
</feature>
<dbReference type="EMBL" id="LT598469">
    <property type="protein sequence ID" value="SCV01528.1"/>
    <property type="molecule type" value="Genomic_DNA"/>
</dbReference>
<dbReference type="CDD" id="cd20558">
    <property type="entry name" value="CYCLIN_ScPCL7-like"/>
    <property type="match status" value="1"/>
</dbReference>
<accession>A0A1G4KBG7</accession>
<feature type="compositionally biased region" description="Gly residues" evidence="1">
    <location>
        <begin position="70"/>
        <end position="80"/>
    </location>
</feature>
<gene>
    <name evidence="2" type="ORF">LAMI_0G12068G</name>
</gene>
<evidence type="ECO:0000256" key="1">
    <source>
        <dbReference type="SAM" id="MobiDB-lite"/>
    </source>
</evidence>
<dbReference type="STRING" id="1230905.A0A1G4KBG7"/>
<dbReference type="GO" id="GO:0019901">
    <property type="term" value="F:protein kinase binding"/>
    <property type="evidence" value="ECO:0007669"/>
    <property type="project" value="InterPro"/>
</dbReference>
<evidence type="ECO:0000313" key="3">
    <source>
        <dbReference type="Proteomes" id="UP000191024"/>
    </source>
</evidence>
<feature type="compositionally biased region" description="Polar residues" evidence="1">
    <location>
        <begin position="89"/>
        <end position="98"/>
    </location>
</feature>
<feature type="compositionally biased region" description="Polar residues" evidence="1">
    <location>
        <begin position="211"/>
        <end position="220"/>
    </location>
</feature>
<feature type="region of interest" description="Disordered" evidence="1">
    <location>
        <begin position="197"/>
        <end position="220"/>
    </location>
</feature>
<dbReference type="PANTHER" id="PTHR15615">
    <property type="match status" value="1"/>
</dbReference>
<dbReference type="Proteomes" id="UP000191024">
    <property type="component" value="Chromosome G"/>
</dbReference>
<proteinExistence type="predicted"/>
<dbReference type="InterPro" id="IPR013922">
    <property type="entry name" value="Cyclin_PHO80-like"/>
</dbReference>
<dbReference type="PANTHER" id="PTHR15615:SF94">
    <property type="entry name" value="PHO85 CYCLIN-6-RELATED"/>
    <property type="match status" value="1"/>
</dbReference>
<organism evidence="2 3">
    <name type="scientific">Lachancea mirantina</name>
    <dbReference type="NCBI Taxonomy" id="1230905"/>
    <lineage>
        <taxon>Eukaryota</taxon>
        <taxon>Fungi</taxon>
        <taxon>Dikarya</taxon>
        <taxon>Ascomycota</taxon>
        <taxon>Saccharomycotina</taxon>
        <taxon>Saccharomycetes</taxon>
        <taxon>Saccharomycetales</taxon>
        <taxon>Saccharomycetaceae</taxon>
        <taxon>Lachancea</taxon>
    </lineage>
</organism>
<dbReference type="GO" id="GO:0016538">
    <property type="term" value="F:cyclin-dependent protein serine/threonine kinase regulator activity"/>
    <property type="evidence" value="ECO:0007669"/>
    <property type="project" value="TreeGrafter"/>
</dbReference>
<dbReference type="GO" id="GO:0005634">
    <property type="term" value="C:nucleus"/>
    <property type="evidence" value="ECO:0007669"/>
    <property type="project" value="TreeGrafter"/>
</dbReference>
<protein>
    <submittedName>
        <fullName evidence="2">LAMI_0G12068g1_1</fullName>
    </submittedName>
</protein>
<reference evidence="2 3" key="1">
    <citation type="submission" date="2016-03" db="EMBL/GenBank/DDBJ databases">
        <authorList>
            <person name="Devillers H."/>
        </authorList>
    </citation>
    <scope>NUCLEOTIDE SEQUENCE [LARGE SCALE GENOMIC DNA]</scope>
    <source>
        <strain evidence="2">CBS 11717</strain>
    </source>
</reference>
<feature type="compositionally biased region" description="Polar residues" evidence="1">
    <location>
        <begin position="106"/>
        <end position="132"/>
    </location>
</feature>
<dbReference type="Gene3D" id="1.10.472.10">
    <property type="entry name" value="Cyclin-like"/>
    <property type="match status" value="1"/>
</dbReference>
<dbReference type="GO" id="GO:0000307">
    <property type="term" value="C:cyclin-dependent protein kinase holoenzyme complex"/>
    <property type="evidence" value="ECO:0007669"/>
    <property type="project" value="UniProtKB-ARBA"/>
</dbReference>
<feature type="compositionally biased region" description="Low complexity" evidence="1">
    <location>
        <begin position="37"/>
        <end position="64"/>
    </location>
</feature>
<dbReference type="OrthoDB" id="1060854at2759"/>
<dbReference type="Pfam" id="PF08613">
    <property type="entry name" value="Cyclin"/>
    <property type="match status" value="1"/>
</dbReference>